<dbReference type="Proteomes" id="UP001303889">
    <property type="component" value="Unassembled WGS sequence"/>
</dbReference>
<dbReference type="InterPro" id="IPR002227">
    <property type="entry name" value="Tyrosinase_Cu-bd"/>
</dbReference>
<accession>A0AAN6MHS8</accession>
<keyword evidence="5" id="KW-1185">Reference proteome</keyword>
<feature type="signal peptide" evidence="2">
    <location>
        <begin position="1"/>
        <end position="22"/>
    </location>
</feature>
<evidence type="ECO:0000256" key="2">
    <source>
        <dbReference type="SAM" id="SignalP"/>
    </source>
</evidence>
<dbReference type="InterPro" id="IPR008922">
    <property type="entry name" value="Di-copper_centre_dom_sf"/>
</dbReference>
<evidence type="ECO:0000313" key="4">
    <source>
        <dbReference type="EMBL" id="KAK3901105.1"/>
    </source>
</evidence>
<dbReference type="PANTHER" id="PTHR11474">
    <property type="entry name" value="TYROSINASE FAMILY MEMBER"/>
    <property type="match status" value="1"/>
</dbReference>
<feature type="domain" description="Tyrosinase copper-binding" evidence="3">
    <location>
        <begin position="84"/>
        <end position="296"/>
    </location>
</feature>
<dbReference type="Gene3D" id="1.10.1280.10">
    <property type="entry name" value="Di-copper center containing domain from catechol oxidase"/>
    <property type="match status" value="1"/>
</dbReference>
<keyword evidence="1" id="KW-0479">Metal-binding</keyword>
<dbReference type="GO" id="GO:0016491">
    <property type="term" value="F:oxidoreductase activity"/>
    <property type="evidence" value="ECO:0007669"/>
    <property type="project" value="InterPro"/>
</dbReference>
<feature type="chain" id="PRO_5042957158" description="Tyrosinase copper-binding domain-containing protein" evidence="2">
    <location>
        <begin position="23"/>
        <end position="522"/>
    </location>
</feature>
<evidence type="ECO:0000259" key="3">
    <source>
        <dbReference type="Pfam" id="PF00264"/>
    </source>
</evidence>
<organism evidence="4 5">
    <name type="scientific">Staphylotrichum tortipilum</name>
    <dbReference type="NCBI Taxonomy" id="2831512"/>
    <lineage>
        <taxon>Eukaryota</taxon>
        <taxon>Fungi</taxon>
        <taxon>Dikarya</taxon>
        <taxon>Ascomycota</taxon>
        <taxon>Pezizomycotina</taxon>
        <taxon>Sordariomycetes</taxon>
        <taxon>Sordariomycetidae</taxon>
        <taxon>Sordariales</taxon>
        <taxon>Chaetomiaceae</taxon>
        <taxon>Staphylotrichum</taxon>
    </lineage>
</organism>
<sequence>MWRASICVAGTLFALAWAGAQPAPSPSGTPFPVVGVKTGIDKSTGQPPARLNINTLWARGGPQWDLFILAFAELQALDETNELSYFGITGIHGFPHSAWNGVCHVDGAPITGFCPHGQVLVSHAAKIAVGYPPDIRTQYVTAVQTLRLPYWDWASDPTLPPAVYASKFTVRAPGGIVDVPNPLAGYQFQRPAVKAGFGGFLATFPQTIRCLGEGGMLSNITASNERMTAAAQDITGSVYDIFARPKPLASTSSRISDFEFPHNLVHALAVCNGTLSDLNCMLHHCNVDRLVAMWQAINYNESMYTGTAYSTGQYATVKNTPITAASPLKPFFDEHVTFYTSGSVSNTTSFGYTYPEIPNSDMPPDSRAGHVRARVNSLYGGGDNGLGQMRTNEMDLPAMLRLVVDGSVVGRWSLLAMPPDGVAQTSMPLQDVSIGNRSIRDIDPAEVILFLEKHMTTEIRRSDGTQISPASVPSLQIHVQSMEYMPRADDSSFPSLGNATDWPVRGAAVARPRAPPSATVMG</sequence>
<reference evidence="4" key="2">
    <citation type="submission" date="2023-05" db="EMBL/GenBank/DDBJ databases">
        <authorList>
            <consortium name="Lawrence Berkeley National Laboratory"/>
            <person name="Steindorff A."/>
            <person name="Hensen N."/>
            <person name="Bonometti L."/>
            <person name="Westerberg I."/>
            <person name="Brannstrom I.O."/>
            <person name="Guillou S."/>
            <person name="Cros-Aarteil S."/>
            <person name="Calhoun S."/>
            <person name="Haridas S."/>
            <person name="Kuo A."/>
            <person name="Mondo S."/>
            <person name="Pangilinan J."/>
            <person name="Riley R."/>
            <person name="Labutti K."/>
            <person name="Andreopoulos B."/>
            <person name="Lipzen A."/>
            <person name="Chen C."/>
            <person name="Yanf M."/>
            <person name="Daum C."/>
            <person name="Ng V."/>
            <person name="Clum A."/>
            <person name="Ohm R."/>
            <person name="Martin F."/>
            <person name="Silar P."/>
            <person name="Natvig D."/>
            <person name="Lalanne C."/>
            <person name="Gautier V."/>
            <person name="Ament-Velasquez S.L."/>
            <person name="Kruys A."/>
            <person name="Hutchinson M.I."/>
            <person name="Powell A.J."/>
            <person name="Barry K."/>
            <person name="Miller A.N."/>
            <person name="Grigoriev I.V."/>
            <person name="Debuchy R."/>
            <person name="Gladieux P."/>
            <person name="Thoren M.H."/>
            <person name="Johannesson H."/>
        </authorList>
    </citation>
    <scope>NUCLEOTIDE SEQUENCE</scope>
    <source>
        <strain evidence="4">CBS 103.79</strain>
    </source>
</reference>
<reference evidence="4" key="1">
    <citation type="journal article" date="2023" name="Mol. Phylogenet. Evol.">
        <title>Genome-scale phylogeny and comparative genomics of the fungal order Sordariales.</title>
        <authorList>
            <person name="Hensen N."/>
            <person name="Bonometti L."/>
            <person name="Westerberg I."/>
            <person name="Brannstrom I.O."/>
            <person name="Guillou S."/>
            <person name="Cros-Aarteil S."/>
            <person name="Calhoun S."/>
            <person name="Haridas S."/>
            <person name="Kuo A."/>
            <person name="Mondo S."/>
            <person name="Pangilinan J."/>
            <person name="Riley R."/>
            <person name="LaButti K."/>
            <person name="Andreopoulos B."/>
            <person name="Lipzen A."/>
            <person name="Chen C."/>
            <person name="Yan M."/>
            <person name="Daum C."/>
            <person name="Ng V."/>
            <person name="Clum A."/>
            <person name="Steindorff A."/>
            <person name="Ohm R.A."/>
            <person name="Martin F."/>
            <person name="Silar P."/>
            <person name="Natvig D.O."/>
            <person name="Lalanne C."/>
            <person name="Gautier V."/>
            <person name="Ament-Velasquez S.L."/>
            <person name="Kruys A."/>
            <person name="Hutchinson M.I."/>
            <person name="Powell A.J."/>
            <person name="Barry K."/>
            <person name="Miller A.N."/>
            <person name="Grigoriev I.V."/>
            <person name="Debuchy R."/>
            <person name="Gladieux P."/>
            <person name="Hiltunen Thoren M."/>
            <person name="Johannesson H."/>
        </authorList>
    </citation>
    <scope>NUCLEOTIDE SEQUENCE</scope>
    <source>
        <strain evidence="4">CBS 103.79</strain>
    </source>
</reference>
<dbReference type="EMBL" id="MU855608">
    <property type="protein sequence ID" value="KAK3901105.1"/>
    <property type="molecule type" value="Genomic_DNA"/>
</dbReference>
<dbReference type="PANTHER" id="PTHR11474:SF131">
    <property type="entry name" value="TYROSINASE COPPER-BINDING DOMAIN-CONTAINING PROTEIN"/>
    <property type="match status" value="1"/>
</dbReference>
<dbReference type="InterPro" id="IPR050316">
    <property type="entry name" value="Tyrosinase/Hemocyanin"/>
</dbReference>
<evidence type="ECO:0000313" key="5">
    <source>
        <dbReference type="Proteomes" id="UP001303889"/>
    </source>
</evidence>
<dbReference type="AlphaFoldDB" id="A0AAN6MHS8"/>
<proteinExistence type="predicted"/>
<gene>
    <name evidence="4" type="ORF">C8A05DRAFT_16668</name>
</gene>
<keyword evidence="2" id="KW-0732">Signal</keyword>
<protein>
    <recommendedName>
        <fullName evidence="3">Tyrosinase copper-binding domain-containing protein</fullName>
    </recommendedName>
</protein>
<comment type="caution">
    <text evidence="4">The sequence shown here is derived from an EMBL/GenBank/DDBJ whole genome shotgun (WGS) entry which is preliminary data.</text>
</comment>
<name>A0AAN6MHS8_9PEZI</name>
<evidence type="ECO:0000256" key="1">
    <source>
        <dbReference type="ARBA" id="ARBA00022723"/>
    </source>
</evidence>
<dbReference type="GO" id="GO:0046872">
    <property type="term" value="F:metal ion binding"/>
    <property type="evidence" value="ECO:0007669"/>
    <property type="project" value="UniProtKB-KW"/>
</dbReference>
<dbReference type="Pfam" id="PF00264">
    <property type="entry name" value="Tyrosinase"/>
    <property type="match status" value="1"/>
</dbReference>
<dbReference type="SUPFAM" id="SSF48056">
    <property type="entry name" value="Di-copper centre-containing domain"/>
    <property type="match status" value="1"/>
</dbReference>